<dbReference type="KEGG" id="sphi:TS85_04835"/>
<dbReference type="InterPro" id="IPR001509">
    <property type="entry name" value="Epimerase_deHydtase"/>
</dbReference>
<comment type="similarity">
    <text evidence="2">Belongs to the NAD(P)-dependent epimerase/dehydratase family.</text>
</comment>
<dbReference type="SUPFAM" id="SSF51735">
    <property type="entry name" value="NAD(P)-binding Rossmann-fold domains"/>
    <property type="match status" value="1"/>
</dbReference>
<dbReference type="Pfam" id="PF01370">
    <property type="entry name" value="Epimerase"/>
    <property type="match status" value="1"/>
</dbReference>
<comment type="pathway">
    <text evidence="1">Bacterial outer membrane biogenesis; LPS O-antigen biosynthesis.</text>
</comment>
<name>A0A7U4LED2_9SPHN</name>
<accession>A0A7U4LED2</accession>
<dbReference type="OrthoDB" id="7941325at2"/>
<dbReference type="Gene3D" id="3.40.50.720">
    <property type="entry name" value="NAD(P)-binding Rossmann-like Domain"/>
    <property type="match status" value="1"/>
</dbReference>
<feature type="domain" description="NAD-dependent epimerase/dehydratase" evidence="3">
    <location>
        <begin position="26"/>
        <end position="265"/>
    </location>
</feature>
<dbReference type="AlphaFoldDB" id="A0A7U4LED2"/>
<dbReference type="Proteomes" id="UP000032300">
    <property type="component" value="Chromosome"/>
</dbReference>
<sequence>MILEQDLCAVHAALAAHWHRLDGARIFMTGGTGLIGRWMLEALARADVDVAVTLLSRDPAGFAARAPHLAQRFHVVRGDVTAFDPPEGRFTHVIHAATDASAALNAHDPRRMFDTIVTGTRNALDVAVACGAARFFFLSSGAVYGVQPPDTAHVPESWLGGPDPRDPRSAYGAGKRAAEMLCTIYGRQFGLDVVNARIFALLGPLLSLDTHFAAGNFIRDAMAGRTIRVEGAGQAVRSYLYAADLTVWLWTLMLRGEPGAVFNVGSEEAVSIADLARRTATVLNGPGVEILGRPDPGWNAGRYVPATNAIRSALGVSPTIGLDEAIRRTALSNGWKS</sequence>
<dbReference type="InterPro" id="IPR036291">
    <property type="entry name" value="NAD(P)-bd_dom_sf"/>
</dbReference>
<reference evidence="4 5" key="1">
    <citation type="journal article" date="2015" name="Int. J. Syst. Evol. Microbiol.">
        <title>Sphingomonas hengshuiensis sp. nov., isolated from lake wetland.</title>
        <authorList>
            <person name="Wei S."/>
            <person name="Wang T."/>
            <person name="Liu H."/>
            <person name="Zhang C."/>
            <person name="Guo J."/>
            <person name="Wang Q."/>
            <person name="Liang K."/>
            <person name="Zhang Z."/>
        </authorList>
    </citation>
    <scope>NUCLEOTIDE SEQUENCE [LARGE SCALE GENOMIC DNA]</scope>
    <source>
        <strain evidence="4 5">WHSC-8</strain>
    </source>
</reference>
<evidence type="ECO:0000313" key="4">
    <source>
        <dbReference type="EMBL" id="AJP71270.1"/>
    </source>
</evidence>
<organism evidence="4 5">
    <name type="scientific">Sphingomonas hengshuiensis</name>
    <dbReference type="NCBI Taxonomy" id="1609977"/>
    <lineage>
        <taxon>Bacteria</taxon>
        <taxon>Pseudomonadati</taxon>
        <taxon>Pseudomonadota</taxon>
        <taxon>Alphaproteobacteria</taxon>
        <taxon>Sphingomonadales</taxon>
        <taxon>Sphingomonadaceae</taxon>
        <taxon>Sphingomonas</taxon>
    </lineage>
</organism>
<keyword evidence="5" id="KW-1185">Reference proteome</keyword>
<dbReference type="PANTHER" id="PTHR43000">
    <property type="entry name" value="DTDP-D-GLUCOSE 4,6-DEHYDRATASE-RELATED"/>
    <property type="match status" value="1"/>
</dbReference>
<evidence type="ECO:0000259" key="3">
    <source>
        <dbReference type="Pfam" id="PF01370"/>
    </source>
</evidence>
<proteinExistence type="inferred from homology"/>
<evidence type="ECO:0000256" key="2">
    <source>
        <dbReference type="ARBA" id="ARBA00007637"/>
    </source>
</evidence>
<evidence type="ECO:0000256" key="1">
    <source>
        <dbReference type="ARBA" id="ARBA00005125"/>
    </source>
</evidence>
<gene>
    <name evidence="4" type="ORF">TS85_04835</name>
</gene>
<dbReference type="EMBL" id="CP010836">
    <property type="protein sequence ID" value="AJP71270.1"/>
    <property type="molecule type" value="Genomic_DNA"/>
</dbReference>
<protein>
    <submittedName>
        <fullName evidence="4">Epimerase</fullName>
    </submittedName>
</protein>
<reference evidence="4 5" key="2">
    <citation type="submission" date="2015-02" db="EMBL/GenBank/DDBJ databases">
        <title>The complete genome of Sphingomonas hengshuiensis sp. WHSC-8 isolated from soil of Hengshui Lake.</title>
        <authorList>
            <person name="Wei S."/>
            <person name="Guo J."/>
            <person name="Su C."/>
            <person name="Wu R."/>
            <person name="Zhang Z."/>
            <person name="Liang K."/>
            <person name="Li H."/>
            <person name="Wang T."/>
            <person name="Liu H."/>
            <person name="Zhang C."/>
            <person name="Li Z."/>
            <person name="Wang Q."/>
            <person name="Meng J."/>
        </authorList>
    </citation>
    <scope>NUCLEOTIDE SEQUENCE [LARGE SCALE GENOMIC DNA]</scope>
    <source>
        <strain evidence="4 5">WHSC-8</strain>
    </source>
</reference>
<dbReference type="RefSeq" id="WP_044330768.1">
    <property type="nucleotide sequence ID" value="NZ_CP010836.1"/>
</dbReference>
<evidence type="ECO:0000313" key="5">
    <source>
        <dbReference type="Proteomes" id="UP000032300"/>
    </source>
</evidence>